<dbReference type="AlphaFoldDB" id="A0A5B7JT51"/>
<feature type="region of interest" description="Disordered" evidence="1">
    <location>
        <begin position="115"/>
        <end position="159"/>
    </location>
</feature>
<proteinExistence type="predicted"/>
<evidence type="ECO:0000313" key="3">
    <source>
        <dbReference type="Proteomes" id="UP000324222"/>
    </source>
</evidence>
<dbReference type="Proteomes" id="UP000324222">
    <property type="component" value="Unassembled WGS sequence"/>
</dbReference>
<protein>
    <submittedName>
        <fullName evidence="2">Uncharacterized protein</fullName>
    </submittedName>
</protein>
<accession>A0A5B7JT51</accession>
<evidence type="ECO:0000256" key="1">
    <source>
        <dbReference type="SAM" id="MobiDB-lite"/>
    </source>
</evidence>
<organism evidence="2 3">
    <name type="scientific">Portunus trituberculatus</name>
    <name type="common">Swimming crab</name>
    <name type="synonym">Neptunus trituberculatus</name>
    <dbReference type="NCBI Taxonomy" id="210409"/>
    <lineage>
        <taxon>Eukaryota</taxon>
        <taxon>Metazoa</taxon>
        <taxon>Ecdysozoa</taxon>
        <taxon>Arthropoda</taxon>
        <taxon>Crustacea</taxon>
        <taxon>Multicrustacea</taxon>
        <taxon>Malacostraca</taxon>
        <taxon>Eumalacostraca</taxon>
        <taxon>Eucarida</taxon>
        <taxon>Decapoda</taxon>
        <taxon>Pleocyemata</taxon>
        <taxon>Brachyura</taxon>
        <taxon>Eubrachyura</taxon>
        <taxon>Portunoidea</taxon>
        <taxon>Portunidae</taxon>
        <taxon>Portuninae</taxon>
        <taxon>Portunus</taxon>
    </lineage>
</organism>
<name>A0A5B7JT51_PORTR</name>
<dbReference type="EMBL" id="VSRR010117846">
    <property type="protein sequence ID" value="MPC99322.1"/>
    <property type="molecule type" value="Genomic_DNA"/>
</dbReference>
<gene>
    <name evidence="2" type="ORF">E2C01_094729</name>
</gene>
<evidence type="ECO:0000313" key="2">
    <source>
        <dbReference type="EMBL" id="MPC99322.1"/>
    </source>
</evidence>
<comment type="caution">
    <text evidence="2">The sequence shown here is derived from an EMBL/GenBank/DDBJ whole genome shotgun (WGS) entry which is preliminary data.</text>
</comment>
<sequence>MPSRLPPTSTHTKALTLSLLEFELSCLHLFTHSVLPSSLPGYSAPTHSTQRQLGRTYSKSLGSHTLQIANIHKPSHQISGGFPCLPQGKDGSKLAILWEQWEVRSEEEEKGKGRIVWWAGSGGGGGGGGGDSDGDGMMERRKRGKEGKRKRMEGKQGRE</sequence>
<feature type="compositionally biased region" description="Gly residues" evidence="1">
    <location>
        <begin position="120"/>
        <end position="131"/>
    </location>
</feature>
<reference evidence="2 3" key="1">
    <citation type="submission" date="2019-05" db="EMBL/GenBank/DDBJ databases">
        <title>Another draft genome of Portunus trituberculatus and its Hox gene families provides insights of decapod evolution.</title>
        <authorList>
            <person name="Jeong J.-H."/>
            <person name="Song I."/>
            <person name="Kim S."/>
            <person name="Choi T."/>
            <person name="Kim D."/>
            <person name="Ryu S."/>
            <person name="Kim W."/>
        </authorList>
    </citation>
    <scope>NUCLEOTIDE SEQUENCE [LARGE SCALE GENOMIC DNA]</scope>
    <source>
        <tissue evidence="2">Muscle</tissue>
    </source>
</reference>
<keyword evidence="3" id="KW-1185">Reference proteome</keyword>
<feature type="compositionally biased region" description="Basic residues" evidence="1">
    <location>
        <begin position="140"/>
        <end position="152"/>
    </location>
</feature>